<gene>
    <name evidence="4" type="ORF">DKG74_14190</name>
</gene>
<dbReference type="PANTHER" id="PTHR30270">
    <property type="entry name" value="THIAMINE-MONOPHOSPHATE KINASE"/>
    <property type="match status" value="1"/>
</dbReference>
<evidence type="ECO:0000256" key="1">
    <source>
        <dbReference type="ARBA" id="ARBA00022977"/>
    </source>
</evidence>
<dbReference type="Gene3D" id="3.30.1330.10">
    <property type="entry name" value="PurM-like, N-terminal domain"/>
    <property type="match status" value="1"/>
</dbReference>
<protein>
    <submittedName>
        <fullName evidence="4">Sll0787 family AIR synthase-like protein</fullName>
    </submittedName>
</protein>
<dbReference type="InterPro" id="IPR036921">
    <property type="entry name" value="PurM-like_N_sf"/>
</dbReference>
<dbReference type="InterPro" id="IPR006283">
    <property type="entry name" value="ThiL-like"/>
</dbReference>
<keyword evidence="1" id="KW-0784">Thiamine biosynthesis</keyword>
<accession>A0A317E3I2</accession>
<dbReference type="Pfam" id="PF00586">
    <property type="entry name" value="AIRS"/>
    <property type="match status" value="1"/>
</dbReference>
<proteinExistence type="predicted"/>
<dbReference type="RefSeq" id="WP_109906830.1">
    <property type="nucleotide sequence ID" value="NZ_QGLE01000008.1"/>
</dbReference>
<dbReference type="OrthoDB" id="9767928at2"/>
<feature type="domain" description="PurM-like N-terminal" evidence="2">
    <location>
        <begin position="40"/>
        <end position="146"/>
    </location>
</feature>
<dbReference type="CDD" id="cd02192">
    <property type="entry name" value="PurM-like3"/>
    <property type="match status" value="1"/>
</dbReference>
<comment type="caution">
    <text evidence="4">The sequence shown here is derived from an EMBL/GenBank/DDBJ whole genome shotgun (WGS) entry which is preliminary data.</text>
</comment>
<dbReference type="Gene3D" id="3.90.650.10">
    <property type="entry name" value="PurM-like C-terminal domain"/>
    <property type="match status" value="1"/>
</dbReference>
<dbReference type="Pfam" id="PF02769">
    <property type="entry name" value="AIRS_C"/>
    <property type="match status" value="1"/>
</dbReference>
<reference evidence="4 5" key="1">
    <citation type="submission" date="2018-05" db="EMBL/GenBank/DDBJ databases">
        <title>Zavarzinia sp. HR-AS.</title>
        <authorList>
            <person name="Lee Y."/>
            <person name="Jeon C.O."/>
        </authorList>
    </citation>
    <scope>NUCLEOTIDE SEQUENCE [LARGE SCALE GENOMIC DNA]</scope>
    <source>
        <strain evidence="4 5">HR-AS</strain>
    </source>
</reference>
<dbReference type="GO" id="GO:0009228">
    <property type="term" value="P:thiamine biosynthetic process"/>
    <property type="evidence" value="ECO:0007669"/>
    <property type="project" value="UniProtKB-KW"/>
</dbReference>
<dbReference type="PIRSF" id="PIRSF036540">
    <property type="entry name" value="UCP036540_AIR"/>
    <property type="match status" value="1"/>
</dbReference>
<dbReference type="InterPro" id="IPR011413">
    <property type="entry name" value="UCP036540_AIR"/>
</dbReference>
<dbReference type="EMBL" id="QGLE01000008">
    <property type="protein sequence ID" value="PWR21152.1"/>
    <property type="molecule type" value="Genomic_DNA"/>
</dbReference>
<dbReference type="SUPFAM" id="SSF56042">
    <property type="entry name" value="PurM C-terminal domain-like"/>
    <property type="match status" value="1"/>
</dbReference>
<dbReference type="InterPro" id="IPR024030">
    <property type="entry name" value="AIR_synthase-rel_sll0787"/>
</dbReference>
<dbReference type="InterPro" id="IPR016188">
    <property type="entry name" value="PurM-like_N"/>
</dbReference>
<evidence type="ECO:0000313" key="4">
    <source>
        <dbReference type="EMBL" id="PWR21152.1"/>
    </source>
</evidence>
<dbReference type="SUPFAM" id="SSF55326">
    <property type="entry name" value="PurM N-terminal domain-like"/>
    <property type="match status" value="1"/>
</dbReference>
<organism evidence="4 5">
    <name type="scientific">Zavarzinia aquatilis</name>
    <dbReference type="NCBI Taxonomy" id="2211142"/>
    <lineage>
        <taxon>Bacteria</taxon>
        <taxon>Pseudomonadati</taxon>
        <taxon>Pseudomonadota</taxon>
        <taxon>Alphaproteobacteria</taxon>
        <taxon>Rhodospirillales</taxon>
        <taxon>Zavarziniaceae</taxon>
        <taxon>Zavarzinia</taxon>
    </lineage>
</organism>
<evidence type="ECO:0000259" key="2">
    <source>
        <dbReference type="Pfam" id="PF00586"/>
    </source>
</evidence>
<dbReference type="GO" id="GO:0009030">
    <property type="term" value="F:thiamine-phosphate kinase activity"/>
    <property type="evidence" value="ECO:0007669"/>
    <property type="project" value="InterPro"/>
</dbReference>
<evidence type="ECO:0000313" key="5">
    <source>
        <dbReference type="Proteomes" id="UP000245461"/>
    </source>
</evidence>
<dbReference type="InterPro" id="IPR010918">
    <property type="entry name" value="PurM-like_C_dom"/>
</dbReference>
<keyword evidence="5" id="KW-1185">Reference proteome</keyword>
<name>A0A317E3I2_9PROT</name>
<dbReference type="PANTHER" id="PTHR30270:SF0">
    <property type="entry name" value="THIAMINE-MONOPHOSPHATE KINASE"/>
    <property type="match status" value="1"/>
</dbReference>
<dbReference type="InterPro" id="IPR036676">
    <property type="entry name" value="PurM-like_C_sf"/>
</dbReference>
<evidence type="ECO:0000259" key="3">
    <source>
        <dbReference type="Pfam" id="PF02769"/>
    </source>
</evidence>
<dbReference type="NCBIfam" id="TIGR04049">
    <property type="entry name" value="AIR_rel_sll0787"/>
    <property type="match status" value="1"/>
</dbReference>
<dbReference type="AlphaFoldDB" id="A0A317E3I2"/>
<sequence>MSIADLALRLAGARGLGHKRDIAGVMTALGLGGQSAIAVGDDCAAIPDGDGYLLFAIEGFLADFVEAEPWFAGYCGVMVNVSDIAAMGGRPIAVVDALWSRDGARAAPILSGLAAGSAAYGVPIVGGHSNTRNPGGEQLSVAILGRARSLLTSFDAQGGDRLLMAIDLRGRYRDPHPYWDCSSTGLPPRLRAEIEILPALAEAGLVHAAKDISMAGAVGTALMLLECSGLGATIDVSRIPRPEGVALERWLISFPSFGYVLAVSPDHVDEVTARFAAAGIACADVGGCDAGGLVRLADGKDSAPLWNFARQPLIGCGPVTNGDREHA</sequence>
<dbReference type="Proteomes" id="UP000245461">
    <property type="component" value="Unassembled WGS sequence"/>
</dbReference>
<feature type="domain" description="PurM-like C-terminal" evidence="3">
    <location>
        <begin position="187"/>
        <end position="292"/>
    </location>
</feature>